<dbReference type="Proteomes" id="UP001057402">
    <property type="component" value="Chromosome 1"/>
</dbReference>
<keyword evidence="2" id="KW-1185">Reference proteome</keyword>
<reference evidence="2" key="1">
    <citation type="journal article" date="2023" name="Front. Plant Sci.">
        <title>Chromosomal-level genome assembly of Melastoma candidum provides insights into trichome evolution.</title>
        <authorList>
            <person name="Zhong Y."/>
            <person name="Wu W."/>
            <person name="Sun C."/>
            <person name="Zou P."/>
            <person name="Liu Y."/>
            <person name="Dai S."/>
            <person name="Zhou R."/>
        </authorList>
    </citation>
    <scope>NUCLEOTIDE SEQUENCE [LARGE SCALE GENOMIC DNA]</scope>
</reference>
<protein>
    <submittedName>
        <fullName evidence="1">Uncharacterized protein</fullName>
    </submittedName>
</protein>
<name>A0ACB9SJ32_9MYRT</name>
<evidence type="ECO:0000313" key="2">
    <source>
        <dbReference type="Proteomes" id="UP001057402"/>
    </source>
</evidence>
<accession>A0ACB9SJ32</accession>
<sequence length="436" mass="48101">MAFDQEPAKALLPYLQRADELQKHEPIVAYYCRLYAMDRGLKIPASNRTKTTNSLLNSLIKQLEKDKKSLDLGPEDNLYLEGFALNLFGKADKQDRAGRADLNTAKTFYAASIFFEVLNQFGPVQPDLEQKRKYAAWKAVDIRKALKEGRKPTPGPPLDDEDLFLPSTSPSASYGVDPGEAGSIHPGPEIDLPSPTQKIDRQYSADISQSPSSHTSANYPPQDFQPPSYSVPKPVTASYPTSYGHEPYPTDTQNLPPDYTPDAHQHQLHGYPQEHLPQVPHHYPSEQQHISGHLSDSQQYISSDIPPQSSMMYSYPNFQSYPSFVEASVPSVTSQHPSYYQGPDSSHPSLSGHLGRSSSTTTQYDNGRSNGGATEASPQAETHHYDSNYQPPPEKIAEAHKAARFAVGALAFDDVSVAVDFLKKSLELLTNPSAGE</sequence>
<dbReference type="EMBL" id="CM042880">
    <property type="protein sequence ID" value="KAI4390081.1"/>
    <property type="molecule type" value="Genomic_DNA"/>
</dbReference>
<proteinExistence type="predicted"/>
<gene>
    <name evidence="1" type="ORF">MLD38_002230</name>
</gene>
<evidence type="ECO:0000313" key="1">
    <source>
        <dbReference type="EMBL" id="KAI4390081.1"/>
    </source>
</evidence>
<organism evidence="1 2">
    <name type="scientific">Melastoma candidum</name>
    <dbReference type="NCBI Taxonomy" id="119954"/>
    <lineage>
        <taxon>Eukaryota</taxon>
        <taxon>Viridiplantae</taxon>
        <taxon>Streptophyta</taxon>
        <taxon>Embryophyta</taxon>
        <taxon>Tracheophyta</taxon>
        <taxon>Spermatophyta</taxon>
        <taxon>Magnoliopsida</taxon>
        <taxon>eudicotyledons</taxon>
        <taxon>Gunneridae</taxon>
        <taxon>Pentapetalae</taxon>
        <taxon>rosids</taxon>
        <taxon>malvids</taxon>
        <taxon>Myrtales</taxon>
        <taxon>Melastomataceae</taxon>
        <taxon>Melastomatoideae</taxon>
        <taxon>Melastomateae</taxon>
        <taxon>Melastoma</taxon>
    </lineage>
</organism>
<comment type="caution">
    <text evidence="1">The sequence shown here is derived from an EMBL/GenBank/DDBJ whole genome shotgun (WGS) entry which is preliminary data.</text>
</comment>